<dbReference type="Proteomes" id="UP000028582">
    <property type="component" value="Unassembled WGS sequence"/>
</dbReference>
<comment type="caution">
    <text evidence="1">The sequence shown here is derived from an EMBL/GenBank/DDBJ whole genome shotgun (WGS) entry which is preliminary data.</text>
</comment>
<dbReference type="OrthoDB" id="1734867at2759"/>
<reference evidence="1 2" key="1">
    <citation type="submission" date="2013-11" db="EMBL/GenBank/DDBJ databases">
        <title>The Genome Sequence of Phytophthora parasitica P1976.</title>
        <authorList>
            <consortium name="The Broad Institute Genomics Platform"/>
            <person name="Russ C."/>
            <person name="Tyler B."/>
            <person name="Panabieres F."/>
            <person name="Shan W."/>
            <person name="Tripathy S."/>
            <person name="Grunwald N."/>
            <person name="Machado M."/>
            <person name="Johnson C.S."/>
            <person name="Walker B."/>
            <person name="Young S."/>
            <person name="Zeng Q."/>
            <person name="Gargeya S."/>
            <person name="Fitzgerald M."/>
            <person name="Haas B."/>
            <person name="Abouelleil A."/>
            <person name="Allen A.W."/>
            <person name="Alvarado L."/>
            <person name="Arachchi H.M."/>
            <person name="Berlin A.M."/>
            <person name="Chapman S.B."/>
            <person name="Gainer-Dewar J."/>
            <person name="Goldberg J."/>
            <person name="Griggs A."/>
            <person name="Gujja S."/>
            <person name="Hansen M."/>
            <person name="Howarth C."/>
            <person name="Imamovic A."/>
            <person name="Ireland A."/>
            <person name="Larimer J."/>
            <person name="McCowan C."/>
            <person name="Murphy C."/>
            <person name="Pearson M."/>
            <person name="Poon T.W."/>
            <person name="Priest M."/>
            <person name="Roberts A."/>
            <person name="Saif S."/>
            <person name="Shea T."/>
            <person name="Sisk P."/>
            <person name="Sykes S."/>
            <person name="Wortman J."/>
            <person name="Nusbaum C."/>
            <person name="Birren B."/>
        </authorList>
    </citation>
    <scope>NUCLEOTIDE SEQUENCE [LARGE SCALE GENOMIC DNA]</scope>
    <source>
        <strain evidence="1 2">P1976</strain>
    </source>
</reference>
<dbReference type="AlphaFoldDB" id="A0A081AJ91"/>
<name>A0A081AJ91_PHYNI</name>
<gene>
    <name evidence="1" type="ORF">F444_06246</name>
</gene>
<sequence length="117" mass="12989">MDLGPDPPPLDHEGIIRFLLERMTDGKLPRGCINDAAAHFGCTRQTVSSVFHAKEKEPRESARGIGRVWIPDAIQEAVPAIKRTSYRVLAAATLGFLDPPSRVQRRTRTAFVELRGL</sequence>
<organism evidence="1 2">
    <name type="scientific">Phytophthora nicotianae P1976</name>
    <dbReference type="NCBI Taxonomy" id="1317066"/>
    <lineage>
        <taxon>Eukaryota</taxon>
        <taxon>Sar</taxon>
        <taxon>Stramenopiles</taxon>
        <taxon>Oomycota</taxon>
        <taxon>Peronosporomycetes</taxon>
        <taxon>Peronosporales</taxon>
        <taxon>Peronosporaceae</taxon>
        <taxon>Phytophthora</taxon>
    </lineage>
</organism>
<evidence type="ECO:0000313" key="2">
    <source>
        <dbReference type="Proteomes" id="UP000028582"/>
    </source>
</evidence>
<dbReference type="EMBL" id="ANJA01001157">
    <property type="protein sequence ID" value="ETO78952.1"/>
    <property type="molecule type" value="Genomic_DNA"/>
</dbReference>
<evidence type="ECO:0000313" key="1">
    <source>
        <dbReference type="EMBL" id="ETO78952.1"/>
    </source>
</evidence>
<protein>
    <submittedName>
        <fullName evidence="1">Uncharacterized protein</fullName>
    </submittedName>
</protein>
<accession>A0A081AJ91</accession>
<proteinExistence type="predicted"/>